<evidence type="ECO:0000313" key="1">
    <source>
        <dbReference type="EMBL" id="ABL79056.1"/>
    </source>
</evidence>
<gene>
    <name evidence="1" type="ordered locus">Tpen_1661</name>
</gene>
<evidence type="ECO:0008006" key="3">
    <source>
        <dbReference type="Google" id="ProtNLM"/>
    </source>
</evidence>
<evidence type="ECO:0000313" key="2">
    <source>
        <dbReference type="Proteomes" id="UP000000641"/>
    </source>
</evidence>
<dbReference type="eggNOG" id="arCOG04166">
    <property type="taxonomic scope" value="Archaea"/>
</dbReference>
<name>A1S0S6_THEPD</name>
<dbReference type="EMBL" id="CP000505">
    <property type="protein sequence ID" value="ABL79056.1"/>
    <property type="molecule type" value="Genomic_DNA"/>
</dbReference>
<reference evidence="2" key="1">
    <citation type="journal article" date="2008" name="J. Bacteriol.">
        <title>Genome sequence of Thermofilum pendens reveals an exceptional loss of biosynthetic pathways without genome reduction.</title>
        <authorList>
            <person name="Anderson I."/>
            <person name="Rodriguez J."/>
            <person name="Susanti D."/>
            <person name="Porat I."/>
            <person name="Reich C."/>
            <person name="Ulrich L.E."/>
            <person name="Elkins J.G."/>
            <person name="Mavromatis K."/>
            <person name="Lykidis A."/>
            <person name="Kim E."/>
            <person name="Thompson L.S."/>
            <person name="Nolan M."/>
            <person name="Land M."/>
            <person name="Copeland A."/>
            <person name="Lapidus A."/>
            <person name="Lucas S."/>
            <person name="Detter C."/>
            <person name="Zhulin I.B."/>
            <person name="Olsen G.J."/>
            <person name="Whitman W."/>
            <person name="Mukhopadhyay B."/>
            <person name="Bristow J."/>
            <person name="Kyrpides N."/>
        </authorList>
    </citation>
    <scope>NUCLEOTIDE SEQUENCE [LARGE SCALE GENOMIC DNA]</scope>
    <source>
        <strain evidence="2">DSM 2475 / Hrk 5</strain>
    </source>
</reference>
<dbReference type="HOGENOM" id="CLU_508673_0_0_2"/>
<keyword evidence="2" id="KW-1185">Reference proteome</keyword>
<dbReference type="Pfam" id="PF09958">
    <property type="entry name" value="DUF2192"/>
    <property type="match status" value="1"/>
</dbReference>
<dbReference type="EnsemblBacteria" id="ABL79056">
    <property type="protein sequence ID" value="ABL79056"/>
    <property type="gene ID" value="Tpen_1661"/>
</dbReference>
<organism evidence="1 2">
    <name type="scientific">Thermofilum pendens (strain DSM 2475 / Hrk 5)</name>
    <dbReference type="NCBI Taxonomy" id="368408"/>
    <lineage>
        <taxon>Archaea</taxon>
        <taxon>Thermoproteota</taxon>
        <taxon>Thermoprotei</taxon>
        <taxon>Thermofilales</taxon>
        <taxon>Thermofilaceae</taxon>
        <taxon>Thermofilum</taxon>
    </lineage>
</organism>
<dbReference type="InterPro" id="IPR018693">
    <property type="entry name" value="DUF2192"/>
</dbReference>
<protein>
    <recommendedName>
        <fullName evidence="3">DUF2192 domain-containing protein</fullName>
    </recommendedName>
</protein>
<dbReference type="AlphaFoldDB" id="A1S0S6"/>
<dbReference type="KEGG" id="tpe:Tpen_1661"/>
<dbReference type="Proteomes" id="UP000000641">
    <property type="component" value="Chromosome"/>
</dbReference>
<sequence length="535" mass="59374">MVEAEVRPTNSLTKPLGFASAGVTEHWGRCLAYLQKRRLQVVTDVLSRLLAGEAATRDEAIGLLRRAYLEAGLEPLRGLSTPRSFYREMSLVYAVGKYGLGLDEELEGLREIFEVEALCDAALGLVRSGAGVEESVFRVFGRLKESDVRSFLNYVLAASLLGYVGFEELLKVLGGLEAYGNVARDYRILVVAYRLADFVGSNKFSRRSEKEAAKLDLARSLGDEKALPSDGLVWRIAVNVYGVDEGVANRVLRMSPSDLARVVLESSTWWYGYVVSPGELEEYLAGLEPEWLQAYLYLEKKLRKAFPASSRLVAAAAVDQAKAEGASPESLTARSVNIENPVSSLLEWGCSGWRFTYMNLAPKGEFELRLEDKHEVIVFDRVRAYEALALGVRRLRERIAEKASGDLDVKVRLGGRLSGMWLRVQAMLLAVKVVGEAYVLTAPPAAQARLREGLLEERRIPVDGGELVARLVERGFNRYVTLELGGRRIATLKLGSDPGKLEEKVEKILSHNLPKGVSEEKRRLLGEEVRSLLKR</sequence>
<accession>A1S0S6</accession>
<proteinExistence type="predicted"/>
<dbReference type="STRING" id="368408.Tpen_1661"/>